<comment type="caution">
    <text evidence="2">The sequence shown here is derived from an EMBL/GenBank/DDBJ whole genome shotgun (WGS) entry which is preliminary data.</text>
</comment>
<dbReference type="Proteomes" id="UP000245207">
    <property type="component" value="Unassembled WGS sequence"/>
</dbReference>
<evidence type="ECO:0000259" key="1">
    <source>
        <dbReference type="Pfam" id="PF17919"/>
    </source>
</evidence>
<evidence type="ECO:0000313" key="2">
    <source>
        <dbReference type="EMBL" id="PWA68403.1"/>
    </source>
</evidence>
<proteinExistence type="predicted"/>
<gene>
    <name evidence="2" type="ORF">CTI12_AA305600</name>
</gene>
<dbReference type="PANTHER" id="PTHR48475:SF2">
    <property type="entry name" value="RIBONUCLEASE H"/>
    <property type="match status" value="1"/>
</dbReference>
<keyword evidence="3" id="KW-1185">Reference proteome</keyword>
<evidence type="ECO:0000313" key="3">
    <source>
        <dbReference type="Proteomes" id="UP000245207"/>
    </source>
</evidence>
<dbReference type="Pfam" id="PF17919">
    <property type="entry name" value="RT_RNaseH_2"/>
    <property type="match status" value="1"/>
</dbReference>
<accession>A0A2U1N4I9</accession>
<dbReference type="EMBL" id="PKPP01003641">
    <property type="protein sequence ID" value="PWA68403.1"/>
    <property type="molecule type" value="Genomic_DNA"/>
</dbReference>
<feature type="domain" description="Reverse transcriptase/retrotransposon-derived protein RNase H-like" evidence="1">
    <location>
        <begin position="9"/>
        <end position="97"/>
    </location>
</feature>
<reference evidence="2 3" key="1">
    <citation type="journal article" date="2018" name="Mol. Plant">
        <title>The genome of Artemisia annua provides insight into the evolution of Asteraceae family and artemisinin biosynthesis.</title>
        <authorList>
            <person name="Shen Q."/>
            <person name="Zhang L."/>
            <person name="Liao Z."/>
            <person name="Wang S."/>
            <person name="Yan T."/>
            <person name="Shi P."/>
            <person name="Liu M."/>
            <person name="Fu X."/>
            <person name="Pan Q."/>
            <person name="Wang Y."/>
            <person name="Lv Z."/>
            <person name="Lu X."/>
            <person name="Zhang F."/>
            <person name="Jiang W."/>
            <person name="Ma Y."/>
            <person name="Chen M."/>
            <person name="Hao X."/>
            <person name="Li L."/>
            <person name="Tang Y."/>
            <person name="Lv G."/>
            <person name="Zhou Y."/>
            <person name="Sun X."/>
            <person name="Brodelius P.E."/>
            <person name="Rose J.K.C."/>
            <person name="Tang K."/>
        </authorList>
    </citation>
    <scope>NUCLEOTIDE SEQUENCE [LARGE SCALE GENOMIC DNA]</scope>
    <source>
        <strain evidence="3">cv. Huhao1</strain>
        <tissue evidence="2">Leaf</tissue>
    </source>
</reference>
<dbReference type="PANTHER" id="PTHR48475">
    <property type="entry name" value="RIBONUCLEASE H"/>
    <property type="match status" value="1"/>
</dbReference>
<dbReference type="InterPro" id="IPR041577">
    <property type="entry name" value="RT_RNaseH_2"/>
</dbReference>
<dbReference type="AlphaFoldDB" id="A0A2U1N4I9"/>
<dbReference type="OrthoDB" id="10068564at2759"/>
<name>A0A2U1N4I9_ARTAN</name>
<dbReference type="InterPro" id="IPR043502">
    <property type="entry name" value="DNA/RNA_pol_sf"/>
</dbReference>
<dbReference type="SUPFAM" id="SSF56672">
    <property type="entry name" value="DNA/RNA polymerases"/>
    <property type="match status" value="1"/>
</dbReference>
<organism evidence="2 3">
    <name type="scientific">Artemisia annua</name>
    <name type="common">Sweet wormwood</name>
    <dbReference type="NCBI Taxonomy" id="35608"/>
    <lineage>
        <taxon>Eukaryota</taxon>
        <taxon>Viridiplantae</taxon>
        <taxon>Streptophyta</taxon>
        <taxon>Embryophyta</taxon>
        <taxon>Tracheophyta</taxon>
        <taxon>Spermatophyta</taxon>
        <taxon>Magnoliopsida</taxon>
        <taxon>eudicotyledons</taxon>
        <taxon>Gunneridae</taxon>
        <taxon>Pentapetalae</taxon>
        <taxon>asterids</taxon>
        <taxon>campanulids</taxon>
        <taxon>Asterales</taxon>
        <taxon>Asteraceae</taxon>
        <taxon>Asteroideae</taxon>
        <taxon>Anthemideae</taxon>
        <taxon>Artemisiinae</taxon>
        <taxon>Artemisia</taxon>
    </lineage>
</organism>
<protein>
    <recommendedName>
        <fullName evidence="1">Reverse transcriptase/retrotransposon-derived protein RNase H-like domain-containing protein</fullName>
    </recommendedName>
</protein>
<sequence>MGQKEPTVWNKEAETAFQRWKGCMEILPTFTAPDHNESLFLHLTTPSDGISAILLAERRNIYIPIYFGNRALKGIEQNYTNTERLILALVNAARCLRKSRRIAKWALELEEHNIEYRKEDFADGQIPTSVFSEPNQVSASTKKVLFRAKRKNKLLSISSKAIGTTADQSSTKSLRSEEGIEASNLFALEDSEPPAHRNMKASGTWGITDV</sequence>